<organism evidence="10 11">
    <name type="scientific">'Catharanthus roseus' aster yellows phytoplasma</name>
    <dbReference type="NCBI Taxonomy" id="1193712"/>
    <lineage>
        <taxon>Bacteria</taxon>
        <taxon>Bacillati</taxon>
        <taxon>Mycoplasmatota</taxon>
        <taxon>Mollicutes</taxon>
        <taxon>Acholeplasmatales</taxon>
        <taxon>Acholeplasmataceae</taxon>
        <taxon>Candidatus Phytoplasma</taxon>
        <taxon>16SrI (Aster yellows group)</taxon>
    </lineage>
</organism>
<feature type="binding site" evidence="8">
    <location>
        <position position="480"/>
    </location>
    <ligand>
        <name>ATP</name>
        <dbReference type="ChEBI" id="CHEBI:30616"/>
    </ligand>
</feature>
<evidence type="ECO:0000256" key="1">
    <source>
        <dbReference type="ARBA" id="ARBA00006303"/>
    </source>
</evidence>
<keyword evidence="7 8" id="KW-0030">Aminoacyl-tRNA synthetase</keyword>
<dbReference type="GO" id="GO:0004815">
    <property type="term" value="F:aspartate-tRNA ligase activity"/>
    <property type="evidence" value="ECO:0007669"/>
    <property type="project" value="UniProtKB-UniRule"/>
</dbReference>
<feature type="region of interest" description="Aspartate" evidence="8">
    <location>
        <begin position="197"/>
        <end position="200"/>
    </location>
</feature>
<dbReference type="InterPro" id="IPR004365">
    <property type="entry name" value="NA-bd_OB_tRNA"/>
</dbReference>
<dbReference type="Pfam" id="PF00152">
    <property type="entry name" value="tRNA-synt_2"/>
    <property type="match status" value="1"/>
</dbReference>
<dbReference type="PRINTS" id="PR01042">
    <property type="entry name" value="TRNASYNTHASP"/>
</dbReference>
<dbReference type="PANTHER" id="PTHR22594">
    <property type="entry name" value="ASPARTYL/LYSYL-TRNA SYNTHETASE"/>
    <property type="match status" value="1"/>
</dbReference>
<feature type="binding site" evidence="8">
    <location>
        <position position="228"/>
    </location>
    <ligand>
        <name>ATP</name>
        <dbReference type="ChEBI" id="CHEBI:30616"/>
    </ligand>
</feature>
<protein>
    <recommendedName>
        <fullName evidence="8">Aspartate--tRNA ligase</fullName>
        <ecNumber evidence="8">6.1.1.12</ecNumber>
    </recommendedName>
    <alternativeName>
        <fullName evidence="8">Aspartyl-tRNA synthetase</fullName>
        <shortName evidence="8">AspRS</shortName>
    </alternativeName>
</protein>
<dbReference type="InterPro" id="IPR045864">
    <property type="entry name" value="aa-tRNA-synth_II/BPL/LPL"/>
</dbReference>
<comment type="function">
    <text evidence="8">Catalyzes the attachment of L-aspartate to tRNA(Asp) in a two-step reaction: L-aspartate is first activated by ATP to form Asp-AMP and then transferred to the acceptor end of tRNA(Asp).</text>
</comment>
<keyword evidence="8" id="KW-0963">Cytoplasm</keyword>
<dbReference type="PROSITE" id="PS50862">
    <property type="entry name" value="AA_TRNA_LIGASE_II"/>
    <property type="match status" value="1"/>
</dbReference>
<dbReference type="CDD" id="cd04317">
    <property type="entry name" value="EcAspRS_like_N"/>
    <property type="match status" value="1"/>
</dbReference>
<comment type="subcellular location">
    <subcellularLocation>
        <location evidence="8">Cytoplasm</location>
    </subcellularLocation>
</comment>
<evidence type="ECO:0000256" key="6">
    <source>
        <dbReference type="ARBA" id="ARBA00022917"/>
    </source>
</evidence>
<evidence type="ECO:0000259" key="9">
    <source>
        <dbReference type="PROSITE" id="PS50862"/>
    </source>
</evidence>
<sequence>MKTKYSHYNNQLQLAHQGKTVFLKGFIFRKRNLGKTLFFDLRDVSGIVQLLVKENNPQYDKIALIKLETVVQIKGQVIERINKNPDLPTGDIEILVSHIEILSEAQTLPLNVFHSQESLEETRLKYRYLDLRNPEVKHFLIQRHHITQSIRQTLLKNDFLELETPILSKSTPEGARDYLVPSRIYPGNFYALPQSPQLFKQLYMIAGFERYFQVARCFRDEDLRSDRQPEFSQIDIETSFLNQDEIMSLTEEIIVDLFANIWKKPLSQPFLRLTYQQAFELYGSDKPDLRNPLKITDFTTFFDTTTCPQNMFSCNIKGFKVSKTAVLTRRKLDEYQLFFSKHFNLKLFSFVKKNDKIIGGISQFIKDDSFLKNEEICFVVSGTKDIMHKALGIFRTKLALDLSLVDTTQEALLWIVDFPLFETTQEDLPQPDLTLENSNTSNRLYSLHHPFTAPCDIAILKSNPQKALAKTYDLVWNGYEVGGGSLRINNPQTQELIFSLLGFSQEEVQTRFGFLVEALKYGTPPHGGLALGLDRLVMLFTKTNNIKDVIAFPKTQSAKDLMLEAPSAVDQEQLNTLKLKFKCNCN</sequence>
<comment type="catalytic activity">
    <reaction evidence="8">
        <text>tRNA(Asp) + L-aspartate + ATP = L-aspartyl-tRNA(Asp) + AMP + diphosphate</text>
        <dbReference type="Rhea" id="RHEA:19649"/>
        <dbReference type="Rhea" id="RHEA-COMP:9660"/>
        <dbReference type="Rhea" id="RHEA-COMP:9678"/>
        <dbReference type="ChEBI" id="CHEBI:29991"/>
        <dbReference type="ChEBI" id="CHEBI:30616"/>
        <dbReference type="ChEBI" id="CHEBI:33019"/>
        <dbReference type="ChEBI" id="CHEBI:78442"/>
        <dbReference type="ChEBI" id="CHEBI:78516"/>
        <dbReference type="ChEBI" id="CHEBI:456215"/>
        <dbReference type="EC" id="6.1.1.12"/>
    </reaction>
</comment>
<evidence type="ECO:0000256" key="8">
    <source>
        <dbReference type="HAMAP-Rule" id="MF_00044"/>
    </source>
</evidence>
<keyword evidence="11" id="KW-1185">Reference proteome</keyword>
<dbReference type="InterPro" id="IPR012340">
    <property type="entry name" value="NA-bd_OB-fold"/>
</dbReference>
<dbReference type="InterPro" id="IPR047090">
    <property type="entry name" value="AspRS_core"/>
</dbReference>
<dbReference type="SUPFAM" id="SSF55681">
    <property type="entry name" value="Class II aaRS and biotin synthetases"/>
    <property type="match status" value="1"/>
</dbReference>
<feature type="binding site" evidence="8">
    <location>
        <position position="487"/>
    </location>
    <ligand>
        <name>L-aspartate</name>
        <dbReference type="ChEBI" id="CHEBI:29991"/>
    </ligand>
</feature>
<dbReference type="InterPro" id="IPR004364">
    <property type="entry name" value="Aa-tRNA-synt_II"/>
</dbReference>
<dbReference type="NCBIfam" id="NF001750">
    <property type="entry name" value="PRK00476.1"/>
    <property type="match status" value="1"/>
</dbReference>
<dbReference type="GO" id="GO:0003676">
    <property type="term" value="F:nucleic acid binding"/>
    <property type="evidence" value="ECO:0007669"/>
    <property type="project" value="InterPro"/>
</dbReference>
<feature type="binding site" evidence="8">
    <location>
        <position position="173"/>
    </location>
    <ligand>
        <name>L-aspartate</name>
        <dbReference type="ChEBI" id="CHEBI:29991"/>
    </ligand>
</feature>
<dbReference type="NCBIfam" id="TIGR00459">
    <property type="entry name" value="aspS_bact"/>
    <property type="match status" value="1"/>
</dbReference>
<dbReference type="Proteomes" id="UP000289726">
    <property type="component" value="Chromosome"/>
</dbReference>
<dbReference type="CDD" id="cd00777">
    <property type="entry name" value="AspRS_core"/>
    <property type="match status" value="1"/>
</dbReference>
<name>A0A4P6MEG9_9MOLU</name>
<dbReference type="Gene3D" id="2.40.50.140">
    <property type="entry name" value="Nucleic acid-binding proteins"/>
    <property type="match status" value="1"/>
</dbReference>
<dbReference type="InterPro" id="IPR004115">
    <property type="entry name" value="GAD-like_sf"/>
</dbReference>
<keyword evidence="3 8" id="KW-0436">Ligase</keyword>
<evidence type="ECO:0000313" key="11">
    <source>
        <dbReference type="Proteomes" id="UP000289726"/>
    </source>
</evidence>
<dbReference type="EMBL" id="CP035949">
    <property type="protein sequence ID" value="QBF24031.1"/>
    <property type="molecule type" value="Genomic_DNA"/>
</dbReference>
<feature type="binding site" evidence="8">
    <location>
        <begin position="532"/>
        <end position="535"/>
    </location>
    <ligand>
        <name>ATP</name>
        <dbReference type="ChEBI" id="CHEBI:30616"/>
    </ligand>
</feature>
<dbReference type="AlphaFoldDB" id="A0A4P6MEG9"/>
<evidence type="ECO:0000256" key="3">
    <source>
        <dbReference type="ARBA" id="ARBA00022598"/>
    </source>
</evidence>
<feature type="binding site" evidence="8">
    <location>
        <position position="219"/>
    </location>
    <ligand>
        <name>L-aspartate</name>
        <dbReference type="ChEBI" id="CHEBI:29991"/>
    </ligand>
</feature>
<dbReference type="PANTHER" id="PTHR22594:SF5">
    <property type="entry name" value="ASPARTATE--TRNA LIGASE, MITOCHONDRIAL"/>
    <property type="match status" value="1"/>
</dbReference>
<proteinExistence type="inferred from homology"/>
<dbReference type="InterPro" id="IPR006195">
    <property type="entry name" value="aa-tRNA-synth_II"/>
</dbReference>
<reference evidence="10 11" key="1">
    <citation type="submission" date="2019-02" db="EMBL/GenBank/DDBJ databases">
        <title>Draft Genome Sequence of Maize Bushy Stunt-like Phytoplasma group 16SrI-B (Aster yellows) in South Africa.</title>
        <authorList>
            <person name="Coetzee B."/>
            <person name="Douglas-Smit N."/>
            <person name="Maree H.J."/>
            <person name="Burger J.T."/>
            <person name="Kruger K."/>
            <person name="Pietersen G."/>
        </authorList>
    </citation>
    <scope>NUCLEOTIDE SEQUENCE [LARGE SCALE GENOMIC DNA]</scope>
    <source>
        <strain evidence="10 11">De Villa</strain>
    </source>
</reference>
<evidence type="ECO:0000256" key="5">
    <source>
        <dbReference type="ARBA" id="ARBA00022840"/>
    </source>
</evidence>
<evidence type="ECO:0000313" key="10">
    <source>
        <dbReference type="EMBL" id="QBF24031.1"/>
    </source>
</evidence>
<dbReference type="HAMAP" id="MF_00044">
    <property type="entry name" value="Asp_tRNA_synth_type1"/>
    <property type="match status" value="1"/>
</dbReference>
<keyword evidence="4 8" id="KW-0547">Nucleotide-binding</keyword>
<dbReference type="InterPro" id="IPR004524">
    <property type="entry name" value="Asp-tRNA-ligase_1"/>
</dbReference>
<dbReference type="GO" id="GO:0005737">
    <property type="term" value="C:cytoplasm"/>
    <property type="evidence" value="ECO:0007669"/>
    <property type="project" value="UniProtKB-SubCell"/>
</dbReference>
<dbReference type="SUPFAM" id="SSF55261">
    <property type="entry name" value="GAD domain-like"/>
    <property type="match status" value="1"/>
</dbReference>
<gene>
    <name evidence="8 10" type="primary">aspS</name>
    <name evidence="10" type="ORF">EXT02_02475</name>
</gene>
<dbReference type="Gene3D" id="3.30.1360.30">
    <property type="entry name" value="GAD-like domain"/>
    <property type="match status" value="1"/>
</dbReference>
<dbReference type="SUPFAM" id="SSF50249">
    <property type="entry name" value="Nucleic acid-binding proteins"/>
    <property type="match status" value="1"/>
</dbReference>
<evidence type="ECO:0000256" key="7">
    <source>
        <dbReference type="ARBA" id="ARBA00023146"/>
    </source>
</evidence>
<dbReference type="InterPro" id="IPR047089">
    <property type="entry name" value="Asp-tRNA-ligase_1_N"/>
</dbReference>
<dbReference type="GO" id="GO:0006422">
    <property type="term" value="P:aspartyl-tRNA aminoacylation"/>
    <property type="evidence" value="ECO:0007669"/>
    <property type="project" value="UniProtKB-UniRule"/>
</dbReference>
<dbReference type="InterPro" id="IPR002312">
    <property type="entry name" value="Asp/Asn-tRNA-synth_IIb"/>
</dbReference>
<dbReference type="Pfam" id="PF01336">
    <property type="entry name" value="tRNA_anti-codon"/>
    <property type="match status" value="1"/>
</dbReference>
<accession>A0A4P6MEG9</accession>
<feature type="binding site" evidence="8">
    <location>
        <position position="448"/>
    </location>
    <ligand>
        <name>L-aspartate</name>
        <dbReference type="ChEBI" id="CHEBI:29991"/>
    </ligand>
</feature>
<keyword evidence="6 8" id="KW-0648">Protein biosynthesis</keyword>
<comment type="caution">
    <text evidence="8">Lacks conserved residue(s) required for the propagation of feature annotation.</text>
</comment>
<comment type="subunit">
    <text evidence="2 8">Homodimer.</text>
</comment>
<comment type="similarity">
    <text evidence="1 8">Belongs to the class-II aminoacyl-tRNA synthetase family. Type 1 subfamily.</text>
</comment>
<feature type="domain" description="Aminoacyl-transfer RNA synthetases class-II family profile" evidence="9">
    <location>
        <begin position="146"/>
        <end position="553"/>
    </location>
</feature>
<dbReference type="Gene3D" id="3.30.930.10">
    <property type="entry name" value="Bira Bifunctional Protein, Domain 2"/>
    <property type="match status" value="1"/>
</dbReference>
<keyword evidence="5 8" id="KW-0067">ATP-binding</keyword>
<evidence type="ECO:0000256" key="2">
    <source>
        <dbReference type="ARBA" id="ARBA00011738"/>
    </source>
</evidence>
<evidence type="ECO:0000256" key="4">
    <source>
        <dbReference type="ARBA" id="ARBA00022741"/>
    </source>
</evidence>
<feature type="binding site" evidence="8">
    <location>
        <begin position="219"/>
        <end position="221"/>
    </location>
    <ligand>
        <name>ATP</name>
        <dbReference type="ChEBI" id="CHEBI:30616"/>
    </ligand>
</feature>
<dbReference type="EC" id="6.1.1.12" evidence="8"/>
<dbReference type="GO" id="GO:0005524">
    <property type="term" value="F:ATP binding"/>
    <property type="evidence" value="ECO:0007669"/>
    <property type="project" value="UniProtKB-UniRule"/>
</dbReference>
<dbReference type="RefSeq" id="WP_130427896.1">
    <property type="nucleotide sequence ID" value="NZ_CP035949.1"/>
</dbReference>